<feature type="compositionally biased region" description="Pro residues" evidence="1">
    <location>
        <begin position="616"/>
        <end position="629"/>
    </location>
</feature>
<evidence type="ECO:0008006" key="4">
    <source>
        <dbReference type="Google" id="ProtNLM"/>
    </source>
</evidence>
<reference evidence="3" key="1">
    <citation type="journal article" date="2019" name="Int. J. Syst. Evol. Microbiol.">
        <title>The Global Catalogue of Microorganisms (GCM) 10K type strain sequencing project: providing services to taxonomists for standard genome sequencing and annotation.</title>
        <authorList>
            <consortium name="The Broad Institute Genomics Platform"/>
            <consortium name="The Broad Institute Genome Sequencing Center for Infectious Disease"/>
            <person name="Wu L."/>
            <person name="Ma J."/>
        </authorList>
    </citation>
    <scope>NUCLEOTIDE SEQUENCE [LARGE SCALE GENOMIC DNA]</scope>
    <source>
        <strain evidence="3">CGMCC 1.6774</strain>
    </source>
</reference>
<gene>
    <name evidence="2" type="ORF">ACFSOX_17305</name>
</gene>
<comment type="caution">
    <text evidence="2">The sequence shown here is derived from an EMBL/GenBank/DDBJ whole genome shotgun (WGS) entry which is preliminary data.</text>
</comment>
<accession>A0ABW5AML5</accession>
<dbReference type="RefSeq" id="WP_378479063.1">
    <property type="nucleotide sequence ID" value="NZ_JBHUIW010000021.1"/>
</dbReference>
<evidence type="ECO:0000313" key="3">
    <source>
        <dbReference type="Proteomes" id="UP001597314"/>
    </source>
</evidence>
<organism evidence="2 3">
    <name type="scientific">Rhodoplanes azumiensis</name>
    <dbReference type="NCBI Taxonomy" id="1897628"/>
    <lineage>
        <taxon>Bacteria</taxon>
        <taxon>Pseudomonadati</taxon>
        <taxon>Pseudomonadota</taxon>
        <taxon>Alphaproteobacteria</taxon>
        <taxon>Hyphomicrobiales</taxon>
        <taxon>Nitrobacteraceae</taxon>
        <taxon>Rhodoplanes</taxon>
    </lineage>
</organism>
<dbReference type="EMBL" id="JBHUIW010000021">
    <property type="protein sequence ID" value="MFD2183916.1"/>
    <property type="molecule type" value="Genomic_DNA"/>
</dbReference>
<dbReference type="Proteomes" id="UP001597314">
    <property type="component" value="Unassembled WGS sequence"/>
</dbReference>
<proteinExistence type="predicted"/>
<sequence>MSRRVTDIAVNPFEDDVVREPRDVSFSVRGLNDAPLSRLNREFSALDGGPPPRKPARAKKAQLVVSPDRGYGKSHLLGRLFGKLGRRATKVYLRPFQDPFKAWHSILLLTLQELEQPDEARRGAPRQIESLAVGTLAHVAADFIADLPSYKDAAGAVQFLRKLGAEATLPDDRTRPWFEWLSGRILDPRDIGKLTTRMHLRGIDLDGREQAWLIVLAAIALDERAGEGRRTALKWLRAEPLEADELDFLGLSAADNELRGDATAQEINDLSFRRLQGLCLLASYYRPFLFCFDQTEFYASDPALVRTLGNCIDQLYVDLRNHLTVITTNQENWVTEIMPRIAQPQQDRLSPKIELEGIRIDGARELIVSRLQDYALDEAEIERFFADGWLEAIFDPLPQLGVRALLMRAAERFRTLAEPDAAPAPKPSLDDLFRLQVNDVRSKQALIAYSPDALMWFVKDVGKGQPGVTVSRPAHRRYVTVEWAWPDRSVFFAFEGGDHWHRWGSIAKEAVDLADAIPGRSVRTYVFRTPDLPKVPRPSWTGTNKQIAAAEQKGFAIVALTLDQVCELHAARELYSNALQGNLPYGGPETLAFLQARFAPLLKGLAERQPAAPGGSSPPPAGTVAPPAPTTTAPNGRSAHATTGVSSPEGAAAPELDQKRLRLVLETVREQKIVDITAVLGRLGDEALRDPLLRSVEVHPNLKAHPGPKTIFLQWRNTP</sequence>
<protein>
    <recommendedName>
        <fullName evidence="4">ATP-binding protein</fullName>
    </recommendedName>
</protein>
<name>A0ABW5AML5_9BRAD</name>
<evidence type="ECO:0000313" key="2">
    <source>
        <dbReference type="EMBL" id="MFD2183916.1"/>
    </source>
</evidence>
<keyword evidence="3" id="KW-1185">Reference proteome</keyword>
<feature type="region of interest" description="Disordered" evidence="1">
    <location>
        <begin position="608"/>
        <end position="654"/>
    </location>
</feature>
<evidence type="ECO:0000256" key="1">
    <source>
        <dbReference type="SAM" id="MobiDB-lite"/>
    </source>
</evidence>